<dbReference type="PROSITE" id="PS51257">
    <property type="entry name" value="PROKAR_LIPOPROTEIN"/>
    <property type="match status" value="1"/>
</dbReference>
<dbReference type="EMBL" id="CP041253">
    <property type="protein sequence ID" value="QDH79241.1"/>
    <property type="molecule type" value="Genomic_DNA"/>
</dbReference>
<dbReference type="InterPro" id="IPR025366">
    <property type="entry name" value="DUF4270"/>
</dbReference>
<gene>
    <name evidence="1" type="ORF">FKX85_09440</name>
</gene>
<dbReference type="AlphaFoldDB" id="A0A514CHE3"/>
<accession>A0A514CHE3</accession>
<evidence type="ECO:0000313" key="1">
    <source>
        <dbReference type="EMBL" id="QDH79241.1"/>
    </source>
</evidence>
<organism evidence="1 2">
    <name type="scientific">Echinicola soli</name>
    <dbReference type="NCBI Taxonomy" id="2591634"/>
    <lineage>
        <taxon>Bacteria</taxon>
        <taxon>Pseudomonadati</taxon>
        <taxon>Bacteroidota</taxon>
        <taxon>Cytophagia</taxon>
        <taxon>Cytophagales</taxon>
        <taxon>Cyclobacteriaceae</taxon>
        <taxon>Echinicola</taxon>
    </lineage>
</organism>
<dbReference type="RefSeq" id="WP_141614488.1">
    <property type="nucleotide sequence ID" value="NZ_CP041253.1"/>
</dbReference>
<dbReference type="OrthoDB" id="1092930at2"/>
<evidence type="ECO:0000313" key="2">
    <source>
        <dbReference type="Proteomes" id="UP000316614"/>
    </source>
</evidence>
<proteinExistence type="predicted"/>
<dbReference type="Proteomes" id="UP000316614">
    <property type="component" value="Chromosome"/>
</dbReference>
<dbReference type="KEGG" id="echi:FKX85_09440"/>
<dbReference type="Pfam" id="PF14092">
    <property type="entry name" value="DUF4270"/>
    <property type="match status" value="1"/>
</dbReference>
<protein>
    <submittedName>
        <fullName evidence="1">DUF4270 domain-containing protein</fullName>
    </submittedName>
</protein>
<sequence length="425" mass="47956">MIKDKPLFHLLSLLVLSGCFQNDTLTESQMVVDSDELELRLIEYTDVDLFTYFNDSLVTNSISSFMLGHHEDDIRGQIHAEPYLQFGLSSGTTIEEEGRLDSTVLVLFYEEYHYDTLPAFDVAVYELTEELEADDNGDIYSYQTFGHTDQPMAFVPSRVVPHKDSLTITLPADFGERFFELGKDHDGPFASTENLEEVFKGLMLSTEDNSALMSFSEDSYIGFYYRIPSDLDEGAKVLKLTVAAGSQQYTHLGIDRSSLFYVSPDAYENIPREKSGDVVMADLILGASIRLELPNIHELLELADDYYITTASLRLPLKPDTYNQYFNTPLTTINISIVDKKNLIIQQIGSTAITSWDEQFQEKTFYEVPIKPFIDYKLSKGINNQDALWISVPASTGTIETSGLILSDISGEQKIKIDITYLPLN</sequence>
<name>A0A514CHE3_9BACT</name>
<keyword evidence="2" id="KW-1185">Reference proteome</keyword>
<reference evidence="1 2" key="1">
    <citation type="submission" date="2019-06" db="EMBL/GenBank/DDBJ databases">
        <title>Echinicola alkalisoli sp. nov. isolated from saline soil.</title>
        <authorList>
            <person name="Sun J.-Q."/>
            <person name="Xu L."/>
        </authorList>
    </citation>
    <scope>NUCLEOTIDE SEQUENCE [LARGE SCALE GENOMIC DNA]</scope>
    <source>
        <strain evidence="1 2">LN3S3</strain>
    </source>
</reference>